<name>A0A7H1B6A4_9ACTN</name>
<feature type="compositionally biased region" description="Gly residues" evidence="2">
    <location>
        <begin position="146"/>
        <end position="174"/>
    </location>
</feature>
<accession>A0A7H1B6A4</accession>
<evidence type="ECO:0000256" key="1">
    <source>
        <dbReference type="ARBA" id="ARBA00021292"/>
    </source>
</evidence>
<dbReference type="EMBL" id="CP061281">
    <property type="protein sequence ID" value="QNS04259.1"/>
    <property type="molecule type" value="Genomic_DNA"/>
</dbReference>
<feature type="domain" description="DUF3492" evidence="3">
    <location>
        <begin position="268"/>
        <end position="360"/>
    </location>
</feature>
<dbReference type="Pfam" id="PF13692">
    <property type="entry name" value="Glyco_trans_1_4"/>
    <property type="match status" value="1"/>
</dbReference>
<dbReference type="SUPFAM" id="SSF53756">
    <property type="entry name" value="UDP-Glycosyltransferase/glycogen phosphorylase"/>
    <property type="match status" value="1"/>
</dbReference>
<dbReference type="KEGG" id="sxn:IAG42_11915"/>
<gene>
    <name evidence="4" type="ORF">IAG42_11915</name>
</gene>
<sequence>MDNRPSRHRHVRIRSSRCEPPGQRRLTEREIGGVRVRIGLLTEGGYPYVSGEARLWCDRLVRGLEQHEFDIYALSRSQAQEDAGWIELPPQVSRVRTAPLWTGADDGALGPAIGRRARRRFATLYGELVTAIVRSGGAGVSSDLLGGSGGSSGSSRSGGSGGLDGSGGSEGSGGSDVEADRFASALYGLAELARDHGVLGPALRSEAAVRILERACRAPGAQRAVRTARVPDLLAFTGHLERALRPLSLDWYDDASAAGSAGGGGLGAVDLCHATSGGSAALPGLVAKRFFGVPLLVTEYGVQLRARYIAAGDAELSAPVRALLAAFHGRLAAEVYREAALITPGNTHARRWQERCGADRAKLRTVHPGMEASRFAEVGEREDPGEPDTLVWVGRIEPSKDLISLLHAFAEIRKEEPKARLRIVGAVPVGVGAGAGAGGPAGGGFLAGGVAGAGGAGGVGGLGGLGGFGGLGGATGAGGFGGAGGVSGVSGLGVGVGGVRGAGGGGGAGRAEVGFAGAAEMGAETYLGHCRALAAQLFPDEAEGLHAVGENPVSFEELGSPEAPDLADAYGAGSVVVLSSVVEGFPISLVEAMFCGRATVSTDVGAVVEVIGGTGLVVPPRNPRALAEACVALLRDPERRERLGAAARARALELFTVEQNVAAFRGIYLEIVSRCPVRREALDDSGEPLPFAHPLEAHVPGRWTAPAARAVGEPWLAERPEATDAPGWVEPGPGALAVGGEHEQYEQLAGATPGCGKGEA</sequence>
<dbReference type="PANTHER" id="PTHR12526:SF636">
    <property type="entry name" value="BLL3647 PROTEIN"/>
    <property type="match status" value="1"/>
</dbReference>
<reference evidence="4 5" key="1">
    <citation type="submission" date="2020-09" db="EMBL/GenBank/DDBJ databases">
        <title>A novel species.</title>
        <authorList>
            <person name="Gao J."/>
        </authorList>
    </citation>
    <scope>NUCLEOTIDE SEQUENCE [LARGE SCALE GENOMIC DNA]</scope>
    <source>
        <strain evidence="4 5">CRXT-Y-14</strain>
    </source>
</reference>
<protein>
    <recommendedName>
        <fullName evidence="1">D-inositol 3-phosphate glycosyltransferase</fullName>
    </recommendedName>
</protein>
<dbReference type="Gene3D" id="3.40.50.2000">
    <property type="entry name" value="Glycogen Phosphorylase B"/>
    <property type="match status" value="4"/>
</dbReference>
<evidence type="ECO:0000256" key="2">
    <source>
        <dbReference type="SAM" id="MobiDB-lite"/>
    </source>
</evidence>
<keyword evidence="5" id="KW-1185">Reference proteome</keyword>
<dbReference type="Pfam" id="PF11997">
    <property type="entry name" value="DUF3492"/>
    <property type="match status" value="2"/>
</dbReference>
<dbReference type="AlphaFoldDB" id="A0A7H1B6A4"/>
<evidence type="ECO:0000259" key="3">
    <source>
        <dbReference type="Pfam" id="PF11997"/>
    </source>
</evidence>
<organism evidence="4 5">
    <name type="scientific">Streptomyces xanthii</name>
    <dbReference type="NCBI Taxonomy" id="2768069"/>
    <lineage>
        <taxon>Bacteria</taxon>
        <taxon>Bacillati</taxon>
        <taxon>Actinomycetota</taxon>
        <taxon>Actinomycetes</taxon>
        <taxon>Kitasatosporales</taxon>
        <taxon>Streptomycetaceae</taxon>
        <taxon>Streptomyces</taxon>
    </lineage>
</organism>
<feature type="domain" description="DUF3492" evidence="3">
    <location>
        <begin position="37"/>
        <end position="132"/>
    </location>
</feature>
<dbReference type="InterPro" id="IPR022622">
    <property type="entry name" value="DUF3492"/>
</dbReference>
<proteinExistence type="predicted"/>
<feature type="region of interest" description="Disordered" evidence="2">
    <location>
        <begin position="144"/>
        <end position="175"/>
    </location>
</feature>
<dbReference type="GO" id="GO:0016757">
    <property type="term" value="F:glycosyltransferase activity"/>
    <property type="evidence" value="ECO:0007669"/>
    <property type="project" value="TreeGrafter"/>
</dbReference>
<dbReference type="PANTHER" id="PTHR12526">
    <property type="entry name" value="GLYCOSYLTRANSFERASE"/>
    <property type="match status" value="1"/>
</dbReference>
<evidence type="ECO:0000313" key="4">
    <source>
        <dbReference type="EMBL" id="QNS04259.1"/>
    </source>
</evidence>
<dbReference type="Proteomes" id="UP000516428">
    <property type="component" value="Chromosome"/>
</dbReference>
<evidence type="ECO:0000313" key="5">
    <source>
        <dbReference type="Proteomes" id="UP000516428"/>
    </source>
</evidence>